<dbReference type="Gene3D" id="3.40.50.2300">
    <property type="match status" value="1"/>
</dbReference>
<name>A0A841R4B5_9SPIO</name>
<dbReference type="Pfam" id="PF00072">
    <property type="entry name" value="Response_reg"/>
    <property type="match status" value="1"/>
</dbReference>
<dbReference type="SUPFAM" id="SSF50998">
    <property type="entry name" value="Quinoprotein alcohol dehydrogenase-like"/>
    <property type="match status" value="1"/>
</dbReference>
<protein>
    <recommendedName>
        <fullName evidence="2">histidine kinase</fullName>
        <ecNumber evidence="2">2.7.13.3</ecNumber>
    </recommendedName>
</protein>
<feature type="domain" description="HTH luxR-type" evidence="8">
    <location>
        <begin position="1230"/>
        <end position="1292"/>
    </location>
</feature>
<dbReference type="SMART" id="SM00387">
    <property type="entry name" value="HATPase_c"/>
    <property type="match status" value="1"/>
</dbReference>
<dbReference type="GO" id="GO:0006355">
    <property type="term" value="P:regulation of DNA-templated transcription"/>
    <property type="evidence" value="ECO:0007669"/>
    <property type="project" value="InterPro"/>
</dbReference>
<dbReference type="CDD" id="cd00075">
    <property type="entry name" value="HATPase"/>
    <property type="match status" value="1"/>
</dbReference>
<dbReference type="Gene3D" id="2.60.40.10">
    <property type="entry name" value="Immunoglobulins"/>
    <property type="match status" value="1"/>
</dbReference>
<gene>
    <name evidence="11" type="ORF">HNR50_001612</name>
</gene>
<dbReference type="InterPro" id="IPR011047">
    <property type="entry name" value="Quinoprotein_ADH-like_sf"/>
</dbReference>
<keyword evidence="11" id="KW-0808">Transferase</keyword>
<proteinExistence type="predicted"/>
<dbReference type="InterPro" id="IPR001789">
    <property type="entry name" value="Sig_transdc_resp-reg_receiver"/>
</dbReference>
<dbReference type="InterPro" id="IPR011006">
    <property type="entry name" value="CheY-like_superfamily"/>
</dbReference>
<dbReference type="SMART" id="SM00448">
    <property type="entry name" value="REC"/>
    <property type="match status" value="1"/>
</dbReference>
<dbReference type="Pfam" id="PF00196">
    <property type="entry name" value="GerE"/>
    <property type="match status" value="1"/>
</dbReference>
<reference evidence="11 12" key="1">
    <citation type="submission" date="2020-08" db="EMBL/GenBank/DDBJ databases">
        <title>Genomic Encyclopedia of Type Strains, Phase IV (KMG-IV): sequencing the most valuable type-strain genomes for metagenomic binning, comparative biology and taxonomic classification.</title>
        <authorList>
            <person name="Goeker M."/>
        </authorList>
    </citation>
    <scope>NUCLEOTIDE SEQUENCE [LARGE SCALE GENOMIC DNA]</scope>
    <source>
        <strain evidence="11 12">DSM 2461</strain>
    </source>
</reference>
<dbReference type="InterPro" id="IPR013783">
    <property type="entry name" value="Ig-like_fold"/>
</dbReference>
<evidence type="ECO:0000259" key="9">
    <source>
        <dbReference type="PROSITE" id="PS50109"/>
    </source>
</evidence>
<dbReference type="RefSeq" id="WP_184745651.1">
    <property type="nucleotide sequence ID" value="NZ_JACHGJ010000002.1"/>
</dbReference>
<evidence type="ECO:0000259" key="10">
    <source>
        <dbReference type="PROSITE" id="PS50110"/>
    </source>
</evidence>
<keyword evidence="12" id="KW-1185">Reference proteome</keyword>
<dbReference type="SUPFAM" id="SSF55874">
    <property type="entry name" value="ATPase domain of HSP90 chaperone/DNA topoisomerase II/histidine kinase"/>
    <property type="match status" value="1"/>
</dbReference>
<dbReference type="Pfam" id="PF07495">
    <property type="entry name" value="Y_Y_Y"/>
    <property type="match status" value="1"/>
</dbReference>
<dbReference type="Pfam" id="PF02518">
    <property type="entry name" value="HATPase_c"/>
    <property type="match status" value="1"/>
</dbReference>
<dbReference type="SUPFAM" id="SSF63829">
    <property type="entry name" value="Calcium-dependent phosphotriesterase"/>
    <property type="match status" value="2"/>
</dbReference>
<dbReference type="Gene3D" id="2.130.10.10">
    <property type="entry name" value="YVTN repeat-like/Quinoprotein amine dehydrogenase"/>
    <property type="match status" value="5"/>
</dbReference>
<dbReference type="EC" id="2.7.13.3" evidence="2"/>
<feature type="domain" description="Histidine kinase" evidence="9">
    <location>
        <begin position="832"/>
        <end position="1044"/>
    </location>
</feature>
<comment type="caution">
    <text evidence="11">The sequence shown here is derived from an EMBL/GenBank/DDBJ whole genome shotgun (WGS) entry which is preliminary data.</text>
</comment>
<dbReference type="InterPro" id="IPR003594">
    <property type="entry name" value="HATPase_dom"/>
</dbReference>
<comment type="catalytic activity">
    <reaction evidence="1">
        <text>ATP + protein L-histidine = ADP + protein N-phospho-L-histidine.</text>
        <dbReference type="EC" id="2.7.13.3"/>
    </reaction>
</comment>
<dbReference type="Gene3D" id="1.10.287.130">
    <property type="match status" value="1"/>
</dbReference>
<dbReference type="InterPro" id="IPR036890">
    <property type="entry name" value="HATPase_C_sf"/>
</dbReference>
<keyword evidence="11" id="KW-0456">Lyase</keyword>
<sequence length="1292" mass="145655">MQRTLILLIMFLSLVSLSAEEDFSFSRIGLDEGLSHSRIYALLQDDRGFMWIGTSNGLNRYDGRSFRYYKNDPDDKGSLPHNYVTSLIQDSSGYIWIGTDGGGAARLDPRSGQFLRYAKDERDESRRISDNYVWGLLEDSKGRIWMGTTYGGVSLVDPRSNSIRYFEAGSGGTGLSHNNVWPIVEDGNGDVWIGTDGGGINRYIESTGRFIQYRHNDEEPDSLSSDYIFSLYIDSGNTLWVGTSGGGLNRFDRKSESFVSYRHEENDPESISNNSIRAIKEDSRGRFWVGTTDGLNLMNRETGAFRQIFHKSGDMRSLAHSRIHTIMEDRGGVLWFGTRDGISLYTNPLFNRIAISGEGADIPRRNDIRAILSNGRGGLYAGTYQGLFEISGAVQKEIFSGEIVYALHRGSDGSLFCGTDRGFYLLEEEGDGISGRRRLADGVVNQIKEDLYGAIWIATAYDGLFRYDMAGGSLQQFSPEDPTAVRLSSFDVSSLMLLDDGNLLIGSRDNPLLLMDTQTLALSEPSDPLFSGISSYYMTRSDRDYFFALDQRGLLIVDRLSGERKILREKSGLPSDIIRSVLIGEEGDIWISTLKGIARYDKARDLIFSYGIEDGLPGLIYNPAAAFRDRSGNLYFGSTGGLAFLERGKGLDSSAREEPRMAVEVFRSLSMEENIYREGENLELDADNRMLIVKLTAFDYSRPGDLRYAYRFGEKDDWIEIGVHGEIIFSHLAPGRYSLHLRSGSSGGLWFGNELNVPLIVKPSLLLRWYMLVFYGLILLGVLIAVIRLRSRMHLGTIRRQEALVRERTAELEEAKRELEREMRLKSTYFINLAHETKTPLTFIQNYIQRYMEKKGADSDLRIVRDNVDKLVRDMVNYLDSEKMNQNRTIYNHDQICSVSELVLSGVEMVRSAAEVRGLDFNSEIEPGLFINGDPLAVDRIFNNLVDNALKYNREKGSVRISLRSGSDGVILEVRDSGKGISESRLEKIFDPFYQSSHRKEHIQGIGMGLSIVRRILENMGARILVESEKDRGSVFRIIFKASVPPGSGQASGLPSGHLSFRSPLPQLPQDVFHSEQNKTIVLIDDDRDMLRLLAETLSDRYNLVFSESAEDILERIPFLKSPDLIISDVMLGGMDGHELLLRIQEGPWKSAPFIFLSARGGRQEELQGIDEGAVDYIAKPFRADELTARIEARLKGQRRREEIYLSNIREALSSRFNPGREGLEDRIKRLAAEKDLSPREEEILGLLARGQYNKEIASDLGISVRTVEKHLYNLFRKTGVQSRLELINLLH</sequence>
<evidence type="ECO:0000259" key="8">
    <source>
        <dbReference type="PROSITE" id="PS50043"/>
    </source>
</evidence>
<evidence type="ECO:0000256" key="7">
    <source>
        <dbReference type="SAM" id="Phobius"/>
    </source>
</evidence>
<dbReference type="Proteomes" id="UP000587760">
    <property type="component" value="Unassembled WGS sequence"/>
</dbReference>
<dbReference type="PROSITE" id="PS50110">
    <property type="entry name" value="RESPONSE_REGULATORY"/>
    <property type="match status" value="1"/>
</dbReference>
<dbReference type="InterPro" id="IPR036097">
    <property type="entry name" value="HisK_dim/P_sf"/>
</dbReference>
<dbReference type="InterPro" id="IPR011123">
    <property type="entry name" value="Y_Y_Y"/>
</dbReference>
<evidence type="ECO:0000313" key="12">
    <source>
        <dbReference type="Proteomes" id="UP000587760"/>
    </source>
</evidence>
<evidence type="ECO:0000256" key="2">
    <source>
        <dbReference type="ARBA" id="ARBA00012438"/>
    </source>
</evidence>
<dbReference type="InterPro" id="IPR036388">
    <property type="entry name" value="WH-like_DNA-bd_sf"/>
</dbReference>
<dbReference type="PROSITE" id="PS00622">
    <property type="entry name" value="HTH_LUXR_1"/>
    <property type="match status" value="1"/>
</dbReference>
<accession>A0A841R4B5</accession>
<dbReference type="InterPro" id="IPR004358">
    <property type="entry name" value="Sig_transdc_His_kin-like_C"/>
</dbReference>
<dbReference type="PANTHER" id="PTHR43547:SF2">
    <property type="entry name" value="HYBRID SIGNAL TRANSDUCTION HISTIDINE KINASE C"/>
    <property type="match status" value="1"/>
</dbReference>
<dbReference type="SUPFAM" id="SSF52172">
    <property type="entry name" value="CheY-like"/>
    <property type="match status" value="1"/>
</dbReference>
<dbReference type="EMBL" id="JACHGJ010000002">
    <property type="protein sequence ID" value="MBB6479954.1"/>
    <property type="molecule type" value="Genomic_DNA"/>
</dbReference>
<dbReference type="InterPro" id="IPR015943">
    <property type="entry name" value="WD40/YVTN_repeat-like_dom_sf"/>
</dbReference>
<dbReference type="PRINTS" id="PR00344">
    <property type="entry name" value="BCTRLSENSOR"/>
</dbReference>
<dbReference type="Gene3D" id="1.10.10.10">
    <property type="entry name" value="Winged helix-like DNA-binding domain superfamily/Winged helix DNA-binding domain"/>
    <property type="match status" value="1"/>
</dbReference>
<keyword evidence="11" id="KW-0418">Kinase</keyword>
<keyword evidence="6" id="KW-0175">Coiled coil</keyword>
<dbReference type="SMART" id="SM00421">
    <property type="entry name" value="HTH_LUXR"/>
    <property type="match status" value="1"/>
</dbReference>
<dbReference type="PROSITE" id="PS50109">
    <property type="entry name" value="HIS_KIN"/>
    <property type="match status" value="1"/>
</dbReference>
<keyword evidence="7" id="KW-0812">Transmembrane</keyword>
<dbReference type="CDD" id="cd00082">
    <property type="entry name" value="HisKA"/>
    <property type="match status" value="1"/>
</dbReference>
<dbReference type="SUPFAM" id="SSF47384">
    <property type="entry name" value="Homodimeric domain of signal transducing histidine kinase"/>
    <property type="match status" value="1"/>
</dbReference>
<keyword evidence="4 11" id="KW-0238">DNA-binding</keyword>
<dbReference type="InterPro" id="IPR003661">
    <property type="entry name" value="HisK_dim/P_dom"/>
</dbReference>
<evidence type="ECO:0000256" key="3">
    <source>
        <dbReference type="ARBA" id="ARBA00022553"/>
    </source>
</evidence>
<organism evidence="11 12">
    <name type="scientific">Spirochaeta isovalerica</name>
    <dbReference type="NCBI Taxonomy" id="150"/>
    <lineage>
        <taxon>Bacteria</taxon>
        <taxon>Pseudomonadati</taxon>
        <taxon>Spirochaetota</taxon>
        <taxon>Spirochaetia</taxon>
        <taxon>Spirochaetales</taxon>
        <taxon>Spirochaetaceae</taxon>
        <taxon>Spirochaeta</taxon>
    </lineage>
</organism>
<feature type="modified residue" description="4-aspartylphosphate" evidence="5">
    <location>
        <position position="1129"/>
    </location>
</feature>
<dbReference type="CDD" id="cd06170">
    <property type="entry name" value="LuxR_C_like"/>
    <property type="match status" value="1"/>
</dbReference>
<keyword evidence="7" id="KW-1133">Transmembrane helix</keyword>
<dbReference type="GO" id="GO:0003677">
    <property type="term" value="F:DNA binding"/>
    <property type="evidence" value="ECO:0007669"/>
    <property type="project" value="UniProtKB-KW"/>
</dbReference>
<dbReference type="PROSITE" id="PS50043">
    <property type="entry name" value="HTH_LUXR_2"/>
    <property type="match status" value="1"/>
</dbReference>
<dbReference type="PANTHER" id="PTHR43547">
    <property type="entry name" value="TWO-COMPONENT HISTIDINE KINASE"/>
    <property type="match status" value="1"/>
</dbReference>
<dbReference type="InterPro" id="IPR011110">
    <property type="entry name" value="Reg_prop"/>
</dbReference>
<dbReference type="PRINTS" id="PR00038">
    <property type="entry name" value="HTHLUXR"/>
</dbReference>
<feature type="transmembrane region" description="Helical" evidence="7">
    <location>
        <begin position="769"/>
        <end position="789"/>
    </location>
</feature>
<keyword evidence="7" id="KW-0472">Membrane</keyword>
<dbReference type="InterPro" id="IPR000792">
    <property type="entry name" value="Tscrpt_reg_LuxR_C"/>
</dbReference>
<dbReference type="InterPro" id="IPR016032">
    <property type="entry name" value="Sig_transdc_resp-reg_C-effctor"/>
</dbReference>
<dbReference type="SUPFAM" id="SSF46894">
    <property type="entry name" value="C-terminal effector domain of the bipartite response regulators"/>
    <property type="match status" value="1"/>
</dbReference>
<dbReference type="InterPro" id="IPR005467">
    <property type="entry name" value="His_kinase_dom"/>
</dbReference>
<dbReference type="GO" id="GO:0016829">
    <property type="term" value="F:lyase activity"/>
    <property type="evidence" value="ECO:0007669"/>
    <property type="project" value="UniProtKB-KW"/>
</dbReference>
<evidence type="ECO:0000256" key="5">
    <source>
        <dbReference type="PROSITE-ProRule" id="PRU00169"/>
    </source>
</evidence>
<evidence type="ECO:0000256" key="1">
    <source>
        <dbReference type="ARBA" id="ARBA00000085"/>
    </source>
</evidence>
<evidence type="ECO:0000313" key="11">
    <source>
        <dbReference type="EMBL" id="MBB6479954.1"/>
    </source>
</evidence>
<dbReference type="Gene3D" id="3.30.565.10">
    <property type="entry name" value="Histidine kinase-like ATPase, C-terminal domain"/>
    <property type="match status" value="1"/>
</dbReference>
<dbReference type="Pfam" id="PF07494">
    <property type="entry name" value="Reg_prop"/>
    <property type="match status" value="7"/>
</dbReference>
<feature type="coiled-coil region" evidence="6">
    <location>
        <begin position="798"/>
        <end position="825"/>
    </location>
</feature>
<keyword evidence="3 5" id="KW-0597">Phosphoprotein</keyword>
<dbReference type="GO" id="GO:0000155">
    <property type="term" value="F:phosphorelay sensor kinase activity"/>
    <property type="evidence" value="ECO:0007669"/>
    <property type="project" value="InterPro"/>
</dbReference>
<evidence type="ECO:0000256" key="6">
    <source>
        <dbReference type="SAM" id="Coils"/>
    </source>
</evidence>
<evidence type="ECO:0000256" key="4">
    <source>
        <dbReference type="ARBA" id="ARBA00023125"/>
    </source>
</evidence>
<feature type="domain" description="Response regulatory" evidence="10">
    <location>
        <begin position="1080"/>
        <end position="1195"/>
    </location>
</feature>